<accession>A0A1M6X6D3</accession>
<evidence type="ECO:0000256" key="2">
    <source>
        <dbReference type="ARBA" id="ARBA00012438"/>
    </source>
</evidence>
<dbReference type="OrthoDB" id="9790669at2"/>
<keyword evidence="5" id="KW-0902">Two-component regulatory system</keyword>
<dbReference type="CDD" id="cd00082">
    <property type="entry name" value="HisKA"/>
    <property type="match status" value="1"/>
</dbReference>
<dbReference type="InterPro" id="IPR036097">
    <property type="entry name" value="HisK_dim/P_sf"/>
</dbReference>
<dbReference type="PANTHER" id="PTHR43711:SF1">
    <property type="entry name" value="HISTIDINE KINASE 1"/>
    <property type="match status" value="1"/>
</dbReference>
<evidence type="ECO:0000313" key="8">
    <source>
        <dbReference type="EMBL" id="SHL01498.1"/>
    </source>
</evidence>
<evidence type="ECO:0000256" key="6">
    <source>
        <dbReference type="SAM" id="Coils"/>
    </source>
</evidence>
<sequence length="150" mass="17489">MGTDEHFGKTDMTDEQFYLEEMQKMNNQMINMQRELNRALMESRRMQEELKQNEELRIALEVSEKAGKAKMDFMSRMSHDLRTPMNVIMGLTAATLDEADHPEAVRENMAHIRSASDYMLGLINDILDMDNTEKDAVILKSEPYSYNEFL</sequence>
<feature type="domain" description="Signal transduction histidine kinase dimerisation/phosphoacceptor" evidence="7">
    <location>
        <begin position="69"/>
        <end position="135"/>
    </location>
</feature>
<dbReference type="InterPro" id="IPR003661">
    <property type="entry name" value="HisK_dim/P_dom"/>
</dbReference>
<dbReference type="Proteomes" id="UP000184301">
    <property type="component" value="Unassembled WGS sequence"/>
</dbReference>
<keyword evidence="4 8" id="KW-0418">Kinase</keyword>
<keyword evidence="9" id="KW-1185">Reference proteome</keyword>
<dbReference type="EMBL" id="FQZY01000138">
    <property type="protein sequence ID" value="SHL01498.1"/>
    <property type="molecule type" value="Genomic_DNA"/>
</dbReference>
<organism evidence="8 9">
    <name type="scientific">Hespellia stercorisuis DSM 15480</name>
    <dbReference type="NCBI Taxonomy" id="1121950"/>
    <lineage>
        <taxon>Bacteria</taxon>
        <taxon>Bacillati</taxon>
        <taxon>Bacillota</taxon>
        <taxon>Clostridia</taxon>
        <taxon>Lachnospirales</taxon>
        <taxon>Lachnospiraceae</taxon>
        <taxon>Hespellia</taxon>
    </lineage>
</organism>
<keyword evidence="3" id="KW-0808">Transferase</keyword>
<reference evidence="8 9" key="1">
    <citation type="submission" date="2016-11" db="EMBL/GenBank/DDBJ databases">
        <authorList>
            <person name="Jaros S."/>
            <person name="Januszkiewicz K."/>
            <person name="Wedrychowicz H."/>
        </authorList>
    </citation>
    <scope>NUCLEOTIDE SEQUENCE [LARGE SCALE GENOMIC DNA]</scope>
    <source>
        <strain evidence="8 9">DSM 15480</strain>
    </source>
</reference>
<dbReference type="RefSeq" id="WP_073113361.1">
    <property type="nucleotide sequence ID" value="NZ_FQZY01000138.1"/>
</dbReference>
<evidence type="ECO:0000256" key="1">
    <source>
        <dbReference type="ARBA" id="ARBA00000085"/>
    </source>
</evidence>
<dbReference type="PANTHER" id="PTHR43711">
    <property type="entry name" value="TWO-COMPONENT HISTIDINE KINASE"/>
    <property type="match status" value="1"/>
</dbReference>
<gene>
    <name evidence="8" type="ORF">SAMN02745243_04165</name>
</gene>
<evidence type="ECO:0000313" key="9">
    <source>
        <dbReference type="Proteomes" id="UP000184301"/>
    </source>
</evidence>
<proteinExistence type="predicted"/>
<name>A0A1M6X6D3_9FIRM</name>
<dbReference type="GO" id="GO:0000155">
    <property type="term" value="F:phosphorelay sensor kinase activity"/>
    <property type="evidence" value="ECO:0007669"/>
    <property type="project" value="InterPro"/>
</dbReference>
<dbReference type="EC" id="2.7.13.3" evidence="2"/>
<evidence type="ECO:0000256" key="4">
    <source>
        <dbReference type="ARBA" id="ARBA00022777"/>
    </source>
</evidence>
<dbReference type="InterPro" id="IPR050736">
    <property type="entry name" value="Sensor_HK_Regulatory"/>
</dbReference>
<protein>
    <recommendedName>
        <fullName evidence="2">histidine kinase</fullName>
        <ecNumber evidence="2">2.7.13.3</ecNumber>
    </recommendedName>
</protein>
<evidence type="ECO:0000259" key="7">
    <source>
        <dbReference type="SMART" id="SM00388"/>
    </source>
</evidence>
<dbReference type="STRING" id="1121950.SAMN02745243_04165"/>
<dbReference type="Pfam" id="PF00512">
    <property type="entry name" value="HisKA"/>
    <property type="match status" value="1"/>
</dbReference>
<dbReference type="AlphaFoldDB" id="A0A1M6X6D3"/>
<dbReference type="Gene3D" id="1.10.287.130">
    <property type="match status" value="1"/>
</dbReference>
<dbReference type="SUPFAM" id="SSF47384">
    <property type="entry name" value="Homodimeric domain of signal transducing histidine kinase"/>
    <property type="match status" value="1"/>
</dbReference>
<feature type="coiled-coil region" evidence="6">
    <location>
        <begin position="15"/>
        <end position="66"/>
    </location>
</feature>
<comment type="catalytic activity">
    <reaction evidence="1">
        <text>ATP + protein L-histidine = ADP + protein N-phospho-L-histidine.</text>
        <dbReference type="EC" id="2.7.13.3"/>
    </reaction>
</comment>
<evidence type="ECO:0000256" key="5">
    <source>
        <dbReference type="ARBA" id="ARBA00023012"/>
    </source>
</evidence>
<evidence type="ECO:0000256" key="3">
    <source>
        <dbReference type="ARBA" id="ARBA00022679"/>
    </source>
</evidence>
<dbReference type="SMART" id="SM00388">
    <property type="entry name" value="HisKA"/>
    <property type="match status" value="1"/>
</dbReference>
<keyword evidence="6" id="KW-0175">Coiled coil</keyword>